<evidence type="ECO:0000313" key="7">
    <source>
        <dbReference type="Proteomes" id="UP001151699"/>
    </source>
</evidence>
<dbReference type="GO" id="GO:0032040">
    <property type="term" value="C:small-subunit processome"/>
    <property type="evidence" value="ECO:0007669"/>
    <property type="project" value="InterPro"/>
</dbReference>
<keyword evidence="7" id="KW-1185">Reference proteome</keyword>
<proteinExistence type="predicted"/>
<evidence type="ECO:0000259" key="4">
    <source>
        <dbReference type="Pfam" id="PF04192"/>
    </source>
</evidence>
<dbReference type="FunFam" id="2.130.10.10:FF:000109">
    <property type="entry name" value="WD repeat domain 36"/>
    <property type="match status" value="1"/>
</dbReference>
<gene>
    <name evidence="6" type="primary">WDR36</name>
    <name evidence="6" type="ORF">Bhyg_12980</name>
</gene>
<dbReference type="PANTHER" id="PTHR22840">
    <property type="entry name" value="WD REPEAT-CONTAINING PROTEIN 36"/>
    <property type="match status" value="1"/>
</dbReference>
<dbReference type="PANTHER" id="PTHR22840:SF12">
    <property type="entry name" value="WD REPEAT-CONTAINING PROTEIN 36"/>
    <property type="match status" value="1"/>
</dbReference>
<feature type="repeat" description="WD" evidence="3">
    <location>
        <begin position="558"/>
        <end position="599"/>
    </location>
</feature>
<evidence type="ECO:0000256" key="1">
    <source>
        <dbReference type="ARBA" id="ARBA00022574"/>
    </source>
</evidence>
<dbReference type="InterPro" id="IPR059157">
    <property type="entry name" value="WDR36-Utp21_N"/>
</dbReference>
<dbReference type="PROSITE" id="PS50294">
    <property type="entry name" value="WD_REPEATS_REGION"/>
    <property type="match status" value="1"/>
</dbReference>
<dbReference type="GO" id="GO:0006364">
    <property type="term" value="P:rRNA processing"/>
    <property type="evidence" value="ECO:0007669"/>
    <property type="project" value="InterPro"/>
</dbReference>
<dbReference type="Pfam" id="PF25171">
    <property type="entry name" value="Beta-prop_WDR36-Utp21_1st"/>
    <property type="match status" value="1"/>
</dbReference>
<dbReference type="InterPro" id="IPR015943">
    <property type="entry name" value="WD40/YVTN_repeat-like_dom_sf"/>
</dbReference>
<sequence length="892" mass="100163">MSGSRLFRRNRALGFVTNHVPACIRYIRRRKENVIVTCIGRLFHTYSCNHFRLVCVSGIHPEDITCIASDNYCVYAASAKNIYAWRSGNVIKHMYKGHRSNVHIMLPFGAHLISIDEDSNLKIWNIKMGDEFLDLPFRNEDFKITAVMHPPTYLNKILLGSEQGGLQLWNINDGRLVYNFERFDSKITCLEAAPAVDVAAIGMLSGRIVLLNLKYGEQIMEFNQEWGAVTGIAFRTDGQSIMATSSTNGKIVFWNLDEMKVSSQLVAHHKSVTTLKCLSNEPLVFTTSPDNTMKLWIFDMPDGGARLLRIREGHSAPPQFISYHGVDGQNILSAGEDSSLRIFNTMTESFNKSMGRASYNRKSSKRKTKFEEDSLLMPPITYFASEVTRDKEWDSIAAVHRGLVMTTTWSFNKCRMGDLKIVPEKFQNKNRTDFEAEAVCLCITHCGNFVVIGYSSGDVERFNMQSGIHRGTYGKPAHTSAIRGVQCDNLNQYVITGGGDGFVKFWNFKEQTLCGKLNMNDGIRMFRMHRESAMLCVVLDEFNVVIVDCDTKVNVRKFEGHTGPITDACFSPDGRWLVTASMDCTIKVWDITSSYMIDHFKLEKHCISLTLSPTGDFLATAHVNYLGLFLWANKTLFSHVTLRSIDPHSEAPLVELPLNVASENNAKLPEIGDLSLDGEKLETEYDSPKQLDDLVTLSTVSTSKWQNLLDLDLVKKRNKPKAPPKKPKQAPFFLPTVAGLDLKFDVPKVANDGTRILQVEYFSNLTIFGKKLDDSIESGNSQECADYLSNLGPSMIDFEIKSLHPEGGGSIAVMLQFMKMVEFMINTNLNFELAQTFFGVFLNCHGRTLATQTELKEQLVQLQRAQAKGWSSLGENLLYGGGVVACLRNFAN</sequence>
<dbReference type="GO" id="GO:0034388">
    <property type="term" value="C:Pwp2p-containing subcomplex of 90S preribosome"/>
    <property type="evidence" value="ECO:0007669"/>
    <property type="project" value="TreeGrafter"/>
</dbReference>
<keyword evidence="2" id="KW-0677">Repeat</keyword>
<dbReference type="SMART" id="SM00320">
    <property type="entry name" value="WD40"/>
    <property type="match status" value="8"/>
</dbReference>
<dbReference type="InterPro" id="IPR019775">
    <property type="entry name" value="WD40_repeat_CS"/>
</dbReference>
<evidence type="ECO:0000256" key="2">
    <source>
        <dbReference type="ARBA" id="ARBA00022737"/>
    </source>
</evidence>
<dbReference type="PROSITE" id="PS00678">
    <property type="entry name" value="WD_REPEATS_1"/>
    <property type="match status" value="2"/>
</dbReference>
<dbReference type="InterPro" id="IPR036322">
    <property type="entry name" value="WD40_repeat_dom_sf"/>
</dbReference>
<dbReference type="OrthoDB" id="10250769at2759"/>
<comment type="caution">
    <text evidence="6">The sequence shown here is derived from an EMBL/GenBank/DDBJ whole genome shotgun (WGS) entry which is preliminary data.</text>
</comment>
<dbReference type="AlphaFoldDB" id="A0A9Q0RZV4"/>
<feature type="repeat" description="WD" evidence="3">
    <location>
        <begin position="475"/>
        <end position="509"/>
    </location>
</feature>
<evidence type="ECO:0000256" key="3">
    <source>
        <dbReference type="PROSITE-ProRule" id="PRU00221"/>
    </source>
</evidence>
<feature type="repeat" description="WD" evidence="3">
    <location>
        <begin position="265"/>
        <end position="296"/>
    </location>
</feature>
<dbReference type="InterPro" id="IPR007319">
    <property type="entry name" value="WDR36/Utp21_C"/>
</dbReference>
<organism evidence="6 7">
    <name type="scientific">Pseudolycoriella hygida</name>
    <dbReference type="NCBI Taxonomy" id="35572"/>
    <lineage>
        <taxon>Eukaryota</taxon>
        <taxon>Metazoa</taxon>
        <taxon>Ecdysozoa</taxon>
        <taxon>Arthropoda</taxon>
        <taxon>Hexapoda</taxon>
        <taxon>Insecta</taxon>
        <taxon>Pterygota</taxon>
        <taxon>Neoptera</taxon>
        <taxon>Endopterygota</taxon>
        <taxon>Diptera</taxon>
        <taxon>Nematocera</taxon>
        <taxon>Sciaroidea</taxon>
        <taxon>Sciaridae</taxon>
        <taxon>Pseudolycoriella</taxon>
    </lineage>
</organism>
<dbReference type="SUPFAM" id="SSF101908">
    <property type="entry name" value="Putative isomerase YbhE"/>
    <property type="match status" value="1"/>
</dbReference>
<evidence type="ECO:0000313" key="6">
    <source>
        <dbReference type="EMBL" id="KAJ6640230.1"/>
    </source>
</evidence>
<dbReference type="Pfam" id="PF25168">
    <property type="entry name" value="Beta-prop_WDR36-Utp21_2nd"/>
    <property type="match status" value="1"/>
</dbReference>
<dbReference type="SUPFAM" id="SSF50978">
    <property type="entry name" value="WD40 repeat-like"/>
    <property type="match status" value="1"/>
</dbReference>
<dbReference type="EMBL" id="WJQU01000003">
    <property type="protein sequence ID" value="KAJ6640230.1"/>
    <property type="molecule type" value="Genomic_DNA"/>
</dbReference>
<dbReference type="Gene3D" id="2.130.10.10">
    <property type="entry name" value="YVTN repeat-like/Quinoprotein amine dehydrogenase"/>
    <property type="match status" value="2"/>
</dbReference>
<dbReference type="Proteomes" id="UP001151699">
    <property type="component" value="Chromosome X"/>
</dbReference>
<name>A0A9Q0RZV4_9DIPT</name>
<protein>
    <submittedName>
        <fullName evidence="6">WD repeat-containing protein 36</fullName>
    </submittedName>
</protein>
<feature type="domain" description="WDR36/Utp21 C-terminal" evidence="4">
    <location>
        <begin position="690"/>
        <end position="888"/>
    </location>
</feature>
<dbReference type="Pfam" id="PF04192">
    <property type="entry name" value="Utp21"/>
    <property type="match status" value="1"/>
</dbReference>
<dbReference type="InterPro" id="IPR001680">
    <property type="entry name" value="WD40_rpt"/>
</dbReference>
<keyword evidence="1 3" id="KW-0853">WD repeat</keyword>
<reference evidence="6" key="1">
    <citation type="submission" date="2022-07" db="EMBL/GenBank/DDBJ databases">
        <authorList>
            <person name="Trinca V."/>
            <person name="Uliana J.V.C."/>
            <person name="Torres T.T."/>
            <person name="Ward R.J."/>
            <person name="Monesi N."/>
        </authorList>
    </citation>
    <scope>NUCLEOTIDE SEQUENCE</scope>
    <source>
        <strain evidence="6">HSMRA1968</strain>
        <tissue evidence="6">Whole embryos</tissue>
    </source>
</reference>
<accession>A0A9Q0RZV4</accession>
<feature type="domain" description="WDR36/Utp21 N-terminal" evidence="5">
    <location>
        <begin position="35"/>
        <end position="299"/>
    </location>
</feature>
<evidence type="ECO:0000259" key="5">
    <source>
        <dbReference type="Pfam" id="PF25171"/>
    </source>
</evidence>
<dbReference type="PROSITE" id="PS50082">
    <property type="entry name" value="WD_REPEATS_2"/>
    <property type="match status" value="3"/>
</dbReference>